<keyword evidence="2" id="KW-0812">Transmembrane</keyword>
<dbReference type="RefSeq" id="WP_155335720.1">
    <property type="nucleotide sequence ID" value="NZ_BAAABN010000093.1"/>
</dbReference>
<evidence type="ECO:0000313" key="3">
    <source>
        <dbReference type="EMBL" id="GER99326.1"/>
    </source>
</evidence>
<dbReference type="EMBL" id="BLAD01000039">
    <property type="protein sequence ID" value="GER99326.1"/>
    <property type="molecule type" value="Genomic_DNA"/>
</dbReference>
<keyword evidence="4" id="KW-1185">Reference proteome</keyword>
<evidence type="ECO:0000256" key="2">
    <source>
        <dbReference type="SAM" id="Phobius"/>
    </source>
</evidence>
<feature type="transmembrane region" description="Helical" evidence="2">
    <location>
        <begin position="349"/>
        <end position="368"/>
    </location>
</feature>
<comment type="caution">
    <text evidence="3">The sequence shown here is derived from an EMBL/GenBank/DDBJ whole genome shotgun (WGS) entry which is preliminary data.</text>
</comment>
<organism evidence="3 4">
    <name type="scientific">Acrocarpospora corrugata</name>
    <dbReference type="NCBI Taxonomy" id="35763"/>
    <lineage>
        <taxon>Bacteria</taxon>
        <taxon>Bacillati</taxon>
        <taxon>Actinomycetota</taxon>
        <taxon>Actinomycetes</taxon>
        <taxon>Streptosporangiales</taxon>
        <taxon>Streptosporangiaceae</taxon>
        <taxon>Acrocarpospora</taxon>
    </lineage>
</organism>
<dbReference type="PANTHER" id="PTHR47197:SF3">
    <property type="entry name" value="DIHYDRO-HEME D1 DEHYDROGENASE"/>
    <property type="match status" value="1"/>
</dbReference>
<dbReference type="OrthoDB" id="3700382at2"/>
<dbReference type="InterPro" id="IPR015943">
    <property type="entry name" value="WD40/YVTN_repeat-like_dom_sf"/>
</dbReference>
<gene>
    <name evidence="3" type="ORF">Acor_13900</name>
</gene>
<keyword evidence="2" id="KW-0472">Membrane</keyword>
<evidence type="ECO:0000313" key="4">
    <source>
        <dbReference type="Proteomes" id="UP000334990"/>
    </source>
</evidence>
<protein>
    <recommendedName>
        <fullName evidence="5">Protein kinase domain-containing protein</fullName>
    </recommendedName>
</protein>
<proteinExistence type="predicted"/>
<dbReference type="SMART" id="SM00564">
    <property type="entry name" value="PQQ"/>
    <property type="match status" value="3"/>
</dbReference>
<accession>A0A5M3VR95</accession>
<feature type="region of interest" description="Disordered" evidence="1">
    <location>
        <begin position="303"/>
        <end position="342"/>
    </location>
</feature>
<dbReference type="PANTHER" id="PTHR47197">
    <property type="entry name" value="PROTEIN NIRF"/>
    <property type="match status" value="1"/>
</dbReference>
<dbReference type="Proteomes" id="UP000334990">
    <property type="component" value="Unassembled WGS sequence"/>
</dbReference>
<dbReference type="Gene3D" id="1.10.510.10">
    <property type="entry name" value="Transferase(Phosphotransferase) domain 1"/>
    <property type="match status" value="1"/>
</dbReference>
<reference evidence="3 4" key="1">
    <citation type="submission" date="2019-10" db="EMBL/GenBank/DDBJ databases">
        <title>Whole genome shotgun sequence of Acrocarpospora corrugata NBRC 13972.</title>
        <authorList>
            <person name="Ichikawa N."/>
            <person name="Kimura A."/>
            <person name="Kitahashi Y."/>
            <person name="Komaki H."/>
            <person name="Oguchi A."/>
        </authorList>
    </citation>
    <scope>NUCLEOTIDE SEQUENCE [LARGE SCALE GENOMIC DNA]</scope>
    <source>
        <strain evidence="3 4">NBRC 13972</strain>
    </source>
</reference>
<dbReference type="SUPFAM" id="SSF50969">
    <property type="entry name" value="YVTN repeat-like/Quinoprotein amine dehydrogenase"/>
    <property type="match status" value="1"/>
</dbReference>
<dbReference type="Gene3D" id="2.130.10.10">
    <property type="entry name" value="YVTN repeat-like/Quinoprotein amine dehydrogenase"/>
    <property type="match status" value="2"/>
</dbReference>
<dbReference type="InterPro" id="IPR018391">
    <property type="entry name" value="PQQ_b-propeller_rpt"/>
</dbReference>
<keyword evidence="2" id="KW-1133">Transmembrane helix</keyword>
<dbReference type="InterPro" id="IPR011044">
    <property type="entry name" value="Quino_amine_DH_bsu"/>
</dbReference>
<evidence type="ECO:0008006" key="5">
    <source>
        <dbReference type="Google" id="ProtNLM"/>
    </source>
</evidence>
<name>A0A5M3VR95_9ACTN</name>
<evidence type="ECO:0000256" key="1">
    <source>
        <dbReference type="SAM" id="MobiDB-lite"/>
    </source>
</evidence>
<dbReference type="SUPFAM" id="SSF56112">
    <property type="entry name" value="Protein kinase-like (PK-like)"/>
    <property type="match status" value="1"/>
</dbReference>
<dbReference type="AlphaFoldDB" id="A0A5M3VR95"/>
<dbReference type="InterPro" id="IPR051200">
    <property type="entry name" value="Host-pathogen_enzymatic-act"/>
</dbReference>
<dbReference type="InterPro" id="IPR011009">
    <property type="entry name" value="Kinase-like_dom_sf"/>
</dbReference>
<sequence>MRVSGRFGQWDVTDEEMGSGGAATLFRCAQREWVYKQYHRPISDPADIARLWRMIDLGRPAVVGQSRLGTNPYNSINWPIDAIEVPGGASIRGVIVPEIPHRFRRNSGKPCTLDWLLLARTDPPRAVIRLEVVIRLAEVFAFLNGKGLVHGDLSARNVVWCESPEAGAYLIDCDGLRERTASGKDALITPDWTDPRRWDGLIPAHDHYSDWYALALVMYRGLLLNPGNLAKPPGSPIWPKPAALPAALPTQIKALFDRALGRPLEAKRRPAPAEWVSTLSSTYVTRGNYDTRKVKVLDDHADKNRRAHEFRRNAGTTSLRPPRVVNAPQPAVRPPSKVASAPRNRRGSLLFFCTGLAVVCGVLAVLVLPKLSRTPAVYILRPMGVAAAQDGKRVYVSSNSTNVEVVDPQTGRVTSTITLTCGGEPDRTALGDGSMAIVPAGRYIYVANRCPATADGGIHVIDRKADTVTRFIRVPPPGDMVLSHDQKRLYAASYAGDDSQFIVINVKNGEVLERVTVPYASHVALTPDQRRVYVARFAGPGPETVEIDTRTMRVRGVPTDEPGVIRGLAMSPNGKRLYIGSTANGILVINTKTNAQLASIPVDGLLALASAPDGKHLYALVGGPTAGVRVIDPKKNRVTAAIPITEPEYIAVASDGRRLYVGTPYGLVMIDTATESVIDPDSAATPTK</sequence>